<evidence type="ECO:0000313" key="14">
    <source>
        <dbReference type="EMBL" id="KAG0712896.1"/>
    </source>
</evidence>
<evidence type="ECO:0000256" key="10">
    <source>
        <dbReference type="ARBA" id="ARBA00071467"/>
    </source>
</evidence>
<evidence type="ECO:0000256" key="7">
    <source>
        <dbReference type="ARBA" id="ARBA00051086"/>
    </source>
</evidence>
<evidence type="ECO:0000256" key="9">
    <source>
        <dbReference type="ARBA" id="ARBA00066480"/>
    </source>
</evidence>
<dbReference type="PANTHER" id="PTHR11839">
    <property type="entry name" value="UDP/ADP-SUGAR PYROPHOSPHATASE"/>
    <property type="match status" value="1"/>
</dbReference>
<dbReference type="Gene3D" id="3.90.79.10">
    <property type="entry name" value="Nucleoside Triphosphate Pyrophosphohydrolase"/>
    <property type="match status" value="1"/>
</dbReference>
<comment type="subcellular location">
    <subcellularLocation>
        <location evidence="2">Cytoplasm</location>
    </subcellularLocation>
</comment>
<dbReference type="PANTHER" id="PTHR11839:SF15">
    <property type="entry name" value="URIDINE DIPHOSPHATE GLUCOSE PYROPHOSPHATASE NUDT14"/>
    <property type="match status" value="1"/>
</dbReference>
<dbReference type="GO" id="GO:0006753">
    <property type="term" value="P:nucleoside phosphate metabolic process"/>
    <property type="evidence" value="ECO:0007669"/>
    <property type="project" value="TreeGrafter"/>
</dbReference>
<feature type="domain" description="Nudix hydrolase" evidence="13">
    <location>
        <begin position="58"/>
        <end position="219"/>
    </location>
</feature>
<dbReference type="EC" id="3.6.1.45" evidence="9"/>
<evidence type="ECO:0000259" key="13">
    <source>
        <dbReference type="PROSITE" id="PS51462"/>
    </source>
</evidence>
<comment type="subunit">
    <text evidence="3">Homodimer.</text>
</comment>
<dbReference type="SUPFAM" id="SSF55811">
    <property type="entry name" value="Nudix"/>
    <property type="match status" value="1"/>
</dbReference>
<dbReference type="FunFam" id="3.90.79.10:FF:000035">
    <property type="entry name" value="Uridine diphosphate glucose pyrophosphatase"/>
    <property type="match status" value="1"/>
</dbReference>
<evidence type="ECO:0000256" key="6">
    <source>
        <dbReference type="ARBA" id="ARBA00022842"/>
    </source>
</evidence>
<evidence type="ECO:0000256" key="11">
    <source>
        <dbReference type="ARBA" id="ARBA00080475"/>
    </source>
</evidence>
<evidence type="ECO:0000256" key="5">
    <source>
        <dbReference type="ARBA" id="ARBA00022801"/>
    </source>
</evidence>
<dbReference type="OrthoDB" id="10249920at2759"/>
<dbReference type="NCBIfam" id="TIGR00052">
    <property type="entry name" value="nudix-type nucleoside diphosphatase, YffH/AdpP family"/>
    <property type="match status" value="1"/>
</dbReference>
<sequence length="238" mass="25767">MDAVEDVKVGPLTAGSSSSSPSGCTTRRCVLKPGHGGLYWPVALATTDKVNKVWDLVSLHDSVSVILFNTDRQKLVMVRQFRPAVYYSGIPKEARQASEGCIDTSKYPARSGLTLELCAGIVDKQGSLEEGVRLEALEECGYDVPLKNFEHVKTFRSGVGVSGDRQTMFYAEVTDKMKVSEGGGLEEEGELIDVVEMSVPEVKDFLSKPEVLAPAGFLYAISWFLLHKAPATTTSAAT</sequence>
<evidence type="ECO:0000256" key="1">
    <source>
        <dbReference type="ARBA" id="ARBA00001946"/>
    </source>
</evidence>
<comment type="cofactor">
    <cofactor evidence="1">
        <name>Mg(2+)</name>
        <dbReference type="ChEBI" id="CHEBI:18420"/>
    </cofactor>
</comment>
<dbReference type="GO" id="GO:0019693">
    <property type="term" value="P:ribose phosphate metabolic process"/>
    <property type="evidence" value="ECO:0007669"/>
    <property type="project" value="TreeGrafter"/>
</dbReference>
<organism evidence="14 15">
    <name type="scientific">Chionoecetes opilio</name>
    <name type="common">Atlantic snow crab</name>
    <name type="synonym">Cancer opilio</name>
    <dbReference type="NCBI Taxonomy" id="41210"/>
    <lineage>
        <taxon>Eukaryota</taxon>
        <taxon>Metazoa</taxon>
        <taxon>Ecdysozoa</taxon>
        <taxon>Arthropoda</taxon>
        <taxon>Crustacea</taxon>
        <taxon>Multicrustacea</taxon>
        <taxon>Malacostraca</taxon>
        <taxon>Eumalacostraca</taxon>
        <taxon>Eucarida</taxon>
        <taxon>Decapoda</taxon>
        <taxon>Pleocyemata</taxon>
        <taxon>Brachyura</taxon>
        <taxon>Eubrachyura</taxon>
        <taxon>Majoidea</taxon>
        <taxon>Majidae</taxon>
        <taxon>Chionoecetes</taxon>
    </lineage>
</organism>
<keyword evidence="5" id="KW-0378">Hydrolase</keyword>
<keyword evidence="4" id="KW-0963">Cytoplasm</keyword>
<dbReference type="InterPro" id="IPR004385">
    <property type="entry name" value="NDP_pyrophosphatase"/>
</dbReference>
<gene>
    <name evidence="14" type="primary">Nudt14</name>
    <name evidence="14" type="ORF">GWK47_017410</name>
</gene>
<dbReference type="GO" id="GO:0005737">
    <property type="term" value="C:cytoplasm"/>
    <property type="evidence" value="ECO:0007669"/>
    <property type="project" value="UniProtKB-SubCell"/>
</dbReference>
<dbReference type="Proteomes" id="UP000770661">
    <property type="component" value="Unassembled WGS sequence"/>
</dbReference>
<accession>A0A8J4XQY3</accession>
<dbReference type="AlphaFoldDB" id="A0A8J4XQY3"/>
<feature type="region of interest" description="Disordered" evidence="12">
    <location>
        <begin position="1"/>
        <end position="25"/>
    </location>
</feature>
<dbReference type="GO" id="GO:0008768">
    <property type="term" value="F:UDP-sugar diphosphatase activity"/>
    <property type="evidence" value="ECO:0007669"/>
    <property type="project" value="UniProtKB-EC"/>
</dbReference>
<dbReference type="PROSITE" id="PS51462">
    <property type="entry name" value="NUDIX"/>
    <property type="match status" value="1"/>
</dbReference>
<dbReference type="GO" id="GO:0046872">
    <property type="term" value="F:metal ion binding"/>
    <property type="evidence" value="ECO:0007669"/>
    <property type="project" value="InterPro"/>
</dbReference>
<proteinExistence type="predicted"/>
<evidence type="ECO:0000256" key="2">
    <source>
        <dbReference type="ARBA" id="ARBA00004496"/>
    </source>
</evidence>
<reference evidence="14" key="1">
    <citation type="submission" date="2020-07" db="EMBL/GenBank/DDBJ databases">
        <title>The High-quality genome of the commercially important snow crab, Chionoecetes opilio.</title>
        <authorList>
            <person name="Jeong J.-H."/>
            <person name="Ryu S."/>
        </authorList>
    </citation>
    <scope>NUCLEOTIDE SEQUENCE</scope>
    <source>
        <strain evidence="14">MADBK_172401_WGS</strain>
        <tissue evidence="14">Digestive gland</tissue>
    </source>
</reference>
<evidence type="ECO:0000256" key="8">
    <source>
        <dbReference type="ARBA" id="ARBA00054674"/>
    </source>
</evidence>
<protein>
    <recommendedName>
        <fullName evidence="10">Uridine diphosphate glucose pyrophosphatase NUDT14</fullName>
        <ecNumber evidence="9">3.6.1.45</ecNumber>
    </recommendedName>
    <alternativeName>
        <fullName evidence="11">Nucleoside diphosphate-linked moiety X motif 14</fullName>
    </alternativeName>
</protein>
<dbReference type="CDD" id="cd18887">
    <property type="entry name" value="NUDIX_UGPPase_Nudt14"/>
    <property type="match status" value="1"/>
</dbReference>
<comment type="caution">
    <text evidence="14">The sequence shown here is derived from an EMBL/GenBank/DDBJ whole genome shotgun (WGS) entry which is preliminary data.</text>
</comment>
<keyword evidence="6" id="KW-0460">Magnesium</keyword>
<evidence type="ECO:0000256" key="12">
    <source>
        <dbReference type="SAM" id="MobiDB-lite"/>
    </source>
</evidence>
<name>A0A8J4XQY3_CHIOP</name>
<dbReference type="EMBL" id="JACEEZ010022002">
    <property type="protein sequence ID" value="KAG0712896.1"/>
    <property type="molecule type" value="Genomic_DNA"/>
</dbReference>
<evidence type="ECO:0000313" key="15">
    <source>
        <dbReference type="Proteomes" id="UP000770661"/>
    </source>
</evidence>
<dbReference type="InterPro" id="IPR015797">
    <property type="entry name" value="NUDIX_hydrolase-like_dom_sf"/>
</dbReference>
<dbReference type="InterPro" id="IPR000086">
    <property type="entry name" value="NUDIX_hydrolase_dom"/>
</dbReference>
<evidence type="ECO:0000256" key="3">
    <source>
        <dbReference type="ARBA" id="ARBA00011738"/>
    </source>
</evidence>
<comment type="function">
    <text evidence="8">Hydrolyzes UDP-glucose to glucose 1-phosphate and UMP and ADP-ribose to ribose 5-phosphate and AMP. The physiological substrate is probably UDP-glucose. Poor activity on other substrates such as ADP-glucose, CDP-glucose, GDP-glucose and GDP-mannose.</text>
</comment>
<comment type="catalytic activity">
    <reaction evidence="7">
        <text>UDP-sugar + H2O = UMP + alpha-D-aldose 1-phosphate.</text>
        <dbReference type="EC" id="3.6.1.45"/>
    </reaction>
</comment>
<keyword evidence="15" id="KW-1185">Reference proteome</keyword>
<evidence type="ECO:0000256" key="4">
    <source>
        <dbReference type="ARBA" id="ARBA00022490"/>
    </source>
</evidence>